<evidence type="ECO:0000313" key="2">
    <source>
        <dbReference type="Proteomes" id="UP001165960"/>
    </source>
</evidence>
<organism evidence="1 2">
    <name type="scientific">Entomophthora muscae</name>
    <dbReference type="NCBI Taxonomy" id="34485"/>
    <lineage>
        <taxon>Eukaryota</taxon>
        <taxon>Fungi</taxon>
        <taxon>Fungi incertae sedis</taxon>
        <taxon>Zoopagomycota</taxon>
        <taxon>Entomophthoromycotina</taxon>
        <taxon>Entomophthoromycetes</taxon>
        <taxon>Entomophthorales</taxon>
        <taxon>Entomophthoraceae</taxon>
        <taxon>Entomophthora</taxon>
    </lineage>
</organism>
<evidence type="ECO:0000313" key="1">
    <source>
        <dbReference type="EMBL" id="KAJ9074528.1"/>
    </source>
</evidence>
<protein>
    <submittedName>
        <fullName evidence="1">Uncharacterized protein</fullName>
    </submittedName>
</protein>
<accession>A0ACC2TIL8</accession>
<name>A0ACC2TIL8_9FUNG</name>
<sequence length="382" mass="42498">MSKSRREKPTLDTNIQIDTSNTQGLYSVADQPHVYALQYQSRCLESVTSTKDAEGSWFMTGTSDPGPHNELRAIRFDDSGDNISRSFKHPGMIMSLSPCPQDPRLVFTCHTTINNGTKHGATLWEIPEAFVEASASSSSPANLTEKTSFEEKTQKILWDPTAFSNRVIQLKAQSASCWSLDTDMFNASLSRELLESTSTDEGITCGTWHAPSYKILFGRGSDLIVCDLRSPSISSFDSTHQGGVLSIDGNPHLPHILASGGRDGSVKLWDYRQYKEPLYQITHHTHWVWDVAFNPQYDQLILTASSDSLVNLESVNSLSSLSGLGTNSSRSDRLVCPYSQHEDSVYSVAWSPSNPWLFASVSFDGQLMFCRVPDYEKYNIIL</sequence>
<keyword evidence="2" id="KW-1185">Reference proteome</keyword>
<gene>
    <name evidence="1" type="ORF">DSO57_1005551</name>
</gene>
<dbReference type="EMBL" id="QTSX02002855">
    <property type="protein sequence ID" value="KAJ9074528.1"/>
    <property type="molecule type" value="Genomic_DNA"/>
</dbReference>
<proteinExistence type="predicted"/>
<reference evidence="1" key="1">
    <citation type="submission" date="2022-04" db="EMBL/GenBank/DDBJ databases">
        <title>Genome of the entomopathogenic fungus Entomophthora muscae.</title>
        <authorList>
            <person name="Elya C."/>
            <person name="Lovett B.R."/>
            <person name="Lee E."/>
            <person name="Macias A.M."/>
            <person name="Hajek A.E."/>
            <person name="De Bivort B.L."/>
            <person name="Kasson M.T."/>
            <person name="De Fine Licht H.H."/>
            <person name="Stajich J.E."/>
        </authorList>
    </citation>
    <scope>NUCLEOTIDE SEQUENCE</scope>
    <source>
        <strain evidence="1">Berkeley</strain>
    </source>
</reference>
<comment type="caution">
    <text evidence="1">The sequence shown here is derived from an EMBL/GenBank/DDBJ whole genome shotgun (WGS) entry which is preliminary data.</text>
</comment>
<dbReference type="Proteomes" id="UP001165960">
    <property type="component" value="Unassembled WGS sequence"/>
</dbReference>